<keyword evidence="1" id="KW-0812">Transmembrane</keyword>
<feature type="transmembrane region" description="Helical" evidence="1">
    <location>
        <begin position="24"/>
        <end position="47"/>
    </location>
</feature>
<sequence length="199" mass="21357">MAGILSGALITAWCAGFGLLTGEVGWLLLGLAVGLCLSAVYGWAVAVAPVYDLRSSRGVVAFVVDHTWSLPNTLVGAVFLAVSVAFGNRLDRGFSGHIGLRSPAIPGYAGTTIGPVQAGTGTGVDRHEAVHVLQARLFGPLYLPLVGLNYAVATALPYWWFYHDHAARPIRGIRAYFTRGVYPHTWHEEWAYRVEGTPP</sequence>
<keyword evidence="1" id="KW-1133">Transmembrane helix</keyword>
<evidence type="ECO:0000313" key="3">
    <source>
        <dbReference type="Proteomes" id="UP001596337"/>
    </source>
</evidence>
<feature type="transmembrane region" description="Helical" evidence="1">
    <location>
        <begin position="141"/>
        <end position="161"/>
    </location>
</feature>
<dbReference type="EMBL" id="JBHSXX010000001">
    <property type="protein sequence ID" value="MFC6869260.1"/>
    <property type="molecule type" value="Genomic_DNA"/>
</dbReference>
<accession>A0ABW2C1S9</accession>
<evidence type="ECO:0000313" key="2">
    <source>
        <dbReference type="EMBL" id="MFC6869260.1"/>
    </source>
</evidence>
<gene>
    <name evidence="2" type="ORF">ACFQGD_19135</name>
</gene>
<dbReference type="RefSeq" id="WP_345390050.1">
    <property type="nucleotide sequence ID" value="NZ_BAABLA010000003.1"/>
</dbReference>
<reference evidence="3" key="1">
    <citation type="journal article" date="2019" name="Int. J. Syst. Evol. Microbiol.">
        <title>The Global Catalogue of Microorganisms (GCM) 10K type strain sequencing project: providing services to taxonomists for standard genome sequencing and annotation.</title>
        <authorList>
            <consortium name="The Broad Institute Genomics Platform"/>
            <consortium name="The Broad Institute Genome Sequencing Center for Infectious Disease"/>
            <person name="Wu L."/>
            <person name="Ma J."/>
        </authorList>
    </citation>
    <scope>NUCLEOTIDE SEQUENCE [LARGE SCALE GENOMIC DNA]</scope>
    <source>
        <strain evidence="3">KCTC 32255</strain>
    </source>
</reference>
<evidence type="ECO:0000256" key="1">
    <source>
        <dbReference type="SAM" id="Phobius"/>
    </source>
</evidence>
<feature type="transmembrane region" description="Helical" evidence="1">
    <location>
        <begin position="59"/>
        <end position="86"/>
    </location>
</feature>
<name>A0ABW2C1S9_9PSEU</name>
<dbReference type="Proteomes" id="UP001596337">
    <property type="component" value="Unassembled WGS sequence"/>
</dbReference>
<comment type="caution">
    <text evidence="2">The sequence shown here is derived from an EMBL/GenBank/DDBJ whole genome shotgun (WGS) entry which is preliminary data.</text>
</comment>
<protein>
    <submittedName>
        <fullName evidence="2">Uncharacterized protein</fullName>
    </submittedName>
</protein>
<keyword evidence="3" id="KW-1185">Reference proteome</keyword>
<organism evidence="2 3">
    <name type="scientific">Haloechinothrix salitolerans</name>
    <dbReference type="NCBI Taxonomy" id="926830"/>
    <lineage>
        <taxon>Bacteria</taxon>
        <taxon>Bacillati</taxon>
        <taxon>Actinomycetota</taxon>
        <taxon>Actinomycetes</taxon>
        <taxon>Pseudonocardiales</taxon>
        <taxon>Pseudonocardiaceae</taxon>
        <taxon>Haloechinothrix</taxon>
    </lineage>
</organism>
<keyword evidence="1" id="KW-0472">Membrane</keyword>
<proteinExistence type="predicted"/>